<dbReference type="GO" id="GO:0006529">
    <property type="term" value="P:asparagine biosynthetic process"/>
    <property type="evidence" value="ECO:0007669"/>
    <property type="project" value="UniProtKB-KW"/>
</dbReference>
<dbReference type="NCBIfam" id="TIGR00669">
    <property type="entry name" value="asnA"/>
    <property type="match status" value="1"/>
</dbReference>
<reference evidence="8 9" key="1">
    <citation type="submission" date="2013-11" db="EMBL/GenBank/DDBJ databases">
        <title>Opisthorchis viverrini - life in the bile duct.</title>
        <authorList>
            <person name="Young N.D."/>
            <person name="Nagarajan N."/>
            <person name="Lin S.J."/>
            <person name="Korhonen P.K."/>
            <person name="Jex A.R."/>
            <person name="Hall R.S."/>
            <person name="Safavi-Hemami H."/>
            <person name="Kaewkong W."/>
            <person name="Bertrand D."/>
            <person name="Gao S."/>
            <person name="Seet Q."/>
            <person name="Wongkham S."/>
            <person name="Teh B.T."/>
            <person name="Wongkham C."/>
            <person name="Intapan P.M."/>
            <person name="Maleewong W."/>
            <person name="Yang X."/>
            <person name="Hu M."/>
            <person name="Wang Z."/>
            <person name="Hofmann A."/>
            <person name="Sternberg P.W."/>
            <person name="Tan P."/>
            <person name="Wang J."/>
            <person name="Gasser R.B."/>
        </authorList>
    </citation>
    <scope>NUCLEOTIDE SEQUENCE [LARGE SCALE GENOMIC DNA]</scope>
</reference>
<dbReference type="RefSeq" id="XP_009164862.1">
    <property type="nucleotide sequence ID" value="XM_009166598.1"/>
</dbReference>
<keyword evidence="3" id="KW-0028">Amino-acid biosynthesis</keyword>
<evidence type="ECO:0000256" key="5">
    <source>
        <dbReference type="ARBA" id="ARBA00022840"/>
    </source>
</evidence>
<dbReference type="GO" id="GO:0004071">
    <property type="term" value="F:aspartate-ammonia ligase activity"/>
    <property type="evidence" value="ECO:0007669"/>
    <property type="project" value="InterPro"/>
</dbReference>
<dbReference type="SUPFAM" id="SSF55681">
    <property type="entry name" value="Class II aaRS and biotin synthetases"/>
    <property type="match status" value="1"/>
</dbReference>
<dbReference type="PANTHER" id="PTHR30073">
    <property type="entry name" value="ASPARTATE--AMMONIA LIGASE"/>
    <property type="match status" value="1"/>
</dbReference>
<keyword evidence="2" id="KW-0436">Ligase</keyword>
<dbReference type="PANTHER" id="PTHR30073:SF5">
    <property type="entry name" value="ASPARTATE--AMMONIA LIGASE"/>
    <property type="match status" value="1"/>
</dbReference>
<dbReference type="GO" id="GO:0005524">
    <property type="term" value="F:ATP binding"/>
    <property type="evidence" value="ECO:0007669"/>
    <property type="project" value="UniProtKB-KW"/>
</dbReference>
<evidence type="ECO:0000256" key="6">
    <source>
        <dbReference type="ARBA" id="ARBA00022888"/>
    </source>
</evidence>
<dbReference type="CTD" id="20327152"/>
<evidence type="ECO:0000256" key="2">
    <source>
        <dbReference type="ARBA" id="ARBA00022598"/>
    </source>
</evidence>
<dbReference type="InterPro" id="IPR004618">
    <property type="entry name" value="AsnA"/>
</dbReference>
<dbReference type="PROSITE" id="PS50862">
    <property type="entry name" value="AA_TRNA_LIGASE_II"/>
    <property type="match status" value="1"/>
</dbReference>
<dbReference type="SMR" id="A0A074ZZK9"/>
<evidence type="ECO:0000259" key="7">
    <source>
        <dbReference type="PROSITE" id="PS50862"/>
    </source>
</evidence>
<dbReference type="GeneID" id="20327152"/>
<evidence type="ECO:0000256" key="3">
    <source>
        <dbReference type="ARBA" id="ARBA00022605"/>
    </source>
</evidence>
<dbReference type="Pfam" id="PF03590">
    <property type="entry name" value="AsnA"/>
    <property type="match status" value="1"/>
</dbReference>
<evidence type="ECO:0000256" key="1">
    <source>
        <dbReference type="ARBA" id="ARBA00022490"/>
    </source>
</evidence>
<evidence type="ECO:0000313" key="9">
    <source>
        <dbReference type="Proteomes" id="UP000054324"/>
    </source>
</evidence>
<feature type="non-terminal residue" evidence="8">
    <location>
        <position position="1"/>
    </location>
</feature>
<dbReference type="InterPro" id="IPR045864">
    <property type="entry name" value="aa-tRNA-synth_II/BPL/LPL"/>
</dbReference>
<keyword evidence="4" id="KW-0547">Nucleotide-binding</keyword>
<dbReference type="InterPro" id="IPR006195">
    <property type="entry name" value="aa-tRNA-synth_II"/>
</dbReference>
<protein>
    <recommendedName>
        <fullName evidence="7">Aminoacyl-transfer RNA synthetases class-II family profile domain-containing protein</fullName>
    </recommendedName>
</protein>
<dbReference type="HAMAP" id="MF_00555">
    <property type="entry name" value="AsnA"/>
    <property type="match status" value="1"/>
</dbReference>
<dbReference type="Gene3D" id="3.30.930.10">
    <property type="entry name" value="Bira Bifunctional Protein, Domain 2"/>
    <property type="match status" value="1"/>
</dbReference>
<sequence>GKRPAAVQHASRQISGPVGLVVTRIISELDYAGGTTAARRQEQNRHGKLGRNPGSCVSVREKGQENIMRIDAEKDLGVWVSSKLSFSLHHEKSAQKAFAILRMIRRTFSRITRMDFQILYGAYVRPLLEYANQVVYSGRTKDVTLIERVQRAATRMVAGLKSVDYETRLAMLDLFPMEYRRLRGDPILTYALFEQSLANRFFTVDPANTRRGHNCSYNLEGINKVPASPEHNLDLAPVPSYMHSREKTFVLLQTEMRRYQSKLDVEETEEGIKYIKDQFQQALATNLNLLRVSAPLFVPNRLGLQDDLSGVERAIYFDVRSGEEAVINQSLAKWKRMALGKYQLKRYKGLYTDMNAIRRDEIISPLHSYYVDQWDWEMVIERDERTERKLEEVVEKIYTAFKQTEAAVLAKYPIFSKKLPEKITFIRTQELEDQYPDLKPSEREYQAVKKYGAVFLKQIGKRLKSGEIHDSRAPDYDDWELNGDILFYDANADRCIELSSMGIRVDEVSMEKQLRESGCESRKQFEYHQKVLNGEYPLTIGGGIGQSRICMFFLEKQHVGEVQCSIWPEHVRQECLKNNVMLL</sequence>
<dbReference type="AlphaFoldDB" id="A0A074ZZK9"/>
<dbReference type="KEGG" id="ovi:T265_12984"/>
<dbReference type="STRING" id="6198.A0A074ZZK9"/>
<keyword evidence="1" id="KW-0963">Cytoplasm</keyword>
<dbReference type="GO" id="GO:0005829">
    <property type="term" value="C:cytosol"/>
    <property type="evidence" value="ECO:0007669"/>
    <property type="project" value="TreeGrafter"/>
</dbReference>
<organism evidence="8 9">
    <name type="scientific">Opisthorchis viverrini</name>
    <name type="common">Southeast Asian liver fluke</name>
    <dbReference type="NCBI Taxonomy" id="6198"/>
    <lineage>
        <taxon>Eukaryota</taxon>
        <taxon>Metazoa</taxon>
        <taxon>Spiralia</taxon>
        <taxon>Lophotrochozoa</taxon>
        <taxon>Platyhelminthes</taxon>
        <taxon>Trematoda</taxon>
        <taxon>Digenea</taxon>
        <taxon>Opisthorchiida</taxon>
        <taxon>Opisthorchiata</taxon>
        <taxon>Opisthorchiidae</taxon>
        <taxon>Opisthorchis</taxon>
    </lineage>
</organism>
<gene>
    <name evidence="8" type="ORF">T265_12984</name>
</gene>
<keyword evidence="9" id="KW-1185">Reference proteome</keyword>
<proteinExistence type="inferred from homology"/>
<feature type="domain" description="Aminoacyl-transfer RNA synthetases class-II family profile" evidence="7">
    <location>
        <begin position="359"/>
        <end position="568"/>
    </location>
</feature>
<dbReference type="EMBL" id="KL596646">
    <property type="protein sequence ID" value="KER31457.1"/>
    <property type="molecule type" value="Genomic_DNA"/>
</dbReference>
<dbReference type="OrthoDB" id="35878at2759"/>
<keyword evidence="5" id="KW-0067">ATP-binding</keyword>
<accession>A0A074ZZK9</accession>
<evidence type="ECO:0000313" key="8">
    <source>
        <dbReference type="EMBL" id="KER31457.1"/>
    </source>
</evidence>
<dbReference type="Proteomes" id="UP000054324">
    <property type="component" value="Unassembled WGS sequence"/>
</dbReference>
<keyword evidence="6" id="KW-0061">Asparagine biosynthesis</keyword>
<evidence type="ECO:0000256" key="4">
    <source>
        <dbReference type="ARBA" id="ARBA00022741"/>
    </source>
</evidence>
<name>A0A074ZZK9_OPIVI</name>